<feature type="binding site" evidence="1">
    <location>
        <begin position="174"/>
        <end position="175"/>
    </location>
    <ligand>
        <name>ATP</name>
        <dbReference type="ChEBI" id="CHEBI:30616"/>
    </ligand>
</feature>
<keyword evidence="1" id="KW-0479">Metal-binding</keyword>
<feature type="binding site" evidence="1">
    <location>
        <begin position="111"/>
        <end position="114"/>
    </location>
    <ligand>
        <name>ATP</name>
        <dbReference type="ChEBI" id="CHEBI:30616"/>
    </ligand>
</feature>
<keyword evidence="1" id="KW-0547">Nucleotide-binding</keyword>
<feature type="binding site" evidence="1">
    <location>
        <begin position="15"/>
        <end position="20"/>
    </location>
    <ligand>
        <name>ATP</name>
        <dbReference type="ChEBI" id="CHEBI:30616"/>
    </ligand>
</feature>
<keyword evidence="1" id="KW-0460">Magnesium</keyword>
<feature type="binding site" evidence="1">
    <location>
        <position position="19"/>
    </location>
    <ligand>
        <name>Mg(2+)</name>
        <dbReference type="ChEBI" id="CHEBI:18420"/>
    </ligand>
</feature>
<feature type="binding site" evidence="1">
    <location>
        <position position="111"/>
    </location>
    <ligand>
        <name>Mg(2+)</name>
        <dbReference type="ChEBI" id="CHEBI:18420"/>
    </ligand>
</feature>
<keyword evidence="1" id="KW-0436">Ligase</keyword>
<sequence length="238" mass="24290">MKLPHIVLVTGTDTSVGKTVTTAALASALQADGRSVAVYKPCQSGAGAGDSDCAEITRLAGPLTSEAGVVLREPLAPVPAAALDGVTLPPLSAHAARVRELASTHDHVLVEGSGGLLVELAPDGGTLADLGSHLGNDATFVVVARPALGTLNHTALTLEALDRRDLAIHGVVLGTWPDNPGVLEHGNRATLGALRPLLGVLPERAADLPPVTFRAASVHWLSGLDFLDGSDFLDGAWS</sequence>
<evidence type="ECO:0000256" key="1">
    <source>
        <dbReference type="HAMAP-Rule" id="MF_00336"/>
    </source>
</evidence>
<comment type="cofactor">
    <cofactor evidence="1">
        <name>Mg(2+)</name>
        <dbReference type="ChEBI" id="CHEBI:18420"/>
    </cofactor>
</comment>
<keyword evidence="1" id="KW-0963">Cytoplasm</keyword>
<dbReference type="PANTHER" id="PTHR43210">
    <property type="entry name" value="DETHIOBIOTIN SYNTHETASE"/>
    <property type="match status" value="1"/>
</dbReference>
<dbReference type="EMBL" id="BAABKK010000004">
    <property type="protein sequence ID" value="GAA5190021.1"/>
    <property type="molecule type" value="Genomic_DNA"/>
</dbReference>
<gene>
    <name evidence="1 2" type="primary">bioD</name>
    <name evidence="2" type="ORF">GCM10023346_06050</name>
</gene>
<name>A0ABP9S0U8_9MICC</name>
<feature type="active site" evidence="1">
    <location>
        <position position="40"/>
    </location>
</feature>
<comment type="subcellular location">
    <subcellularLocation>
        <location evidence="1">Cytoplasm</location>
    </subcellularLocation>
</comment>
<comment type="catalytic activity">
    <reaction evidence="1">
        <text>(7R,8S)-7,8-diammoniononanoate + CO2 + ATP = (4R,5S)-dethiobiotin + ADP + phosphate + 3 H(+)</text>
        <dbReference type="Rhea" id="RHEA:15805"/>
        <dbReference type="ChEBI" id="CHEBI:15378"/>
        <dbReference type="ChEBI" id="CHEBI:16526"/>
        <dbReference type="ChEBI" id="CHEBI:30616"/>
        <dbReference type="ChEBI" id="CHEBI:43474"/>
        <dbReference type="ChEBI" id="CHEBI:149469"/>
        <dbReference type="ChEBI" id="CHEBI:149473"/>
        <dbReference type="ChEBI" id="CHEBI:456216"/>
        <dbReference type="EC" id="6.3.3.3"/>
    </reaction>
</comment>
<dbReference type="SUPFAM" id="SSF52540">
    <property type="entry name" value="P-loop containing nucleoside triphosphate hydrolases"/>
    <property type="match status" value="1"/>
</dbReference>
<dbReference type="Proteomes" id="UP001500200">
    <property type="component" value="Unassembled WGS sequence"/>
</dbReference>
<comment type="pathway">
    <text evidence="1">Cofactor biosynthesis; biotin biosynthesis; biotin from 7,8-diaminononanoate: step 1/2.</text>
</comment>
<dbReference type="InterPro" id="IPR027417">
    <property type="entry name" value="P-loop_NTPase"/>
</dbReference>
<dbReference type="NCBIfam" id="TIGR00347">
    <property type="entry name" value="bioD"/>
    <property type="match status" value="1"/>
</dbReference>
<keyword evidence="1" id="KW-0093">Biotin biosynthesis</keyword>
<reference evidence="3" key="1">
    <citation type="journal article" date="2019" name="Int. J. Syst. Evol. Microbiol.">
        <title>The Global Catalogue of Microorganisms (GCM) 10K type strain sequencing project: providing services to taxonomists for standard genome sequencing and annotation.</title>
        <authorList>
            <consortium name="The Broad Institute Genomics Platform"/>
            <consortium name="The Broad Institute Genome Sequencing Center for Infectious Disease"/>
            <person name="Wu L."/>
            <person name="Ma J."/>
        </authorList>
    </citation>
    <scope>NUCLEOTIDE SEQUENCE [LARGE SCALE GENOMIC DNA]</scope>
    <source>
        <strain evidence="3">JCM 18514</strain>
    </source>
</reference>
<feature type="binding site" evidence="1">
    <location>
        <position position="52"/>
    </location>
    <ligand>
        <name>ATP</name>
        <dbReference type="ChEBI" id="CHEBI:30616"/>
    </ligand>
</feature>
<dbReference type="InterPro" id="IPR004472">
    <property type="entry name" value="DTB_synth_BioD"/>
</dbReference>
<keyword evidence="3" id="KW-1185">Reference proteome</keyword>
<dbReference type="HAMAP" id="MF_00336">
    <property type="entry name" value="BioD"/>
    <property type="match status" value="1"/>
</dbReference>
<dbReference type="PANTHER" id="PTHR43210:SF5">
    <property type="entry name" value="DETHIOBIOTIN SYNTHETASE"/>
    <property type="match status" value="1"/>
</dbReference>
<comment type="subunit">
    <text evidence="1">Homodimer.</text>
</comment>
<comment type="similarity">
    <text evidence="1">Belongs to the dethiobiotin synthetase family.</text>
</comment>
<proteinExistence type="inferred from homology"/>
<feature type="binding site" evidence="1">
    <location>
        <position position="52"/>
    </location>
    <ligand>
        <name>Mg(2+)</name>
        <dbReference type="ChEBI" id="CHEBI:18420"/>
    </ligand>
</feature>
<dbReference type="RefSeq" id="WP_345447846.1">
    <property type="nucleotide sequence ID" value="NZ_BAABKK010000004.1"/>
</dbReference>
<comment type="caution">
    <text evidence="2">The sequence shown here is derived from an EMBL/GenBank/DDBJ whole genome shotgun (WGS) entry which is preliminary data.</text>
</comment>
<comment type="caution">
    <text evidence="1">Lacks conserved residue(s) required for the propagation of feature annotation.</text>
</comment>
<evidence type="ECO:0000313" key="3">
    <source>
        <dbReference type="Proteomes" id="UP001500200"/>
    </source>
</evidence>
<feature type="binding site" evidence="1">
    <location>
        <position position="203"/>
    </location>
    <ligand>
        <name>ATP</name>
        <dbReference type="ChEBI" id="CHEBI:30616"/>
    </ligand>
</feature>
<keyword evidence="1" id="KW-0067">ATP-binding</keyword>
<comment type="function">
    <text evidence="1">Catalyzes a mechanistically unusual reaction, the ATP-dependent insertion of CO2 between the N7 and N8 nitrogen atoms of 7,8-diaminopelargonic acid (DAPA, also called 7,8-diammoniononanoate) to form a ureido ring.</text>
</comment>
<accession>A0ABP9S0U8</accession>
<dbReference type="Pfam" id="PF13500">
    <property type="entry name" value="AAA_26"/>
    <property type="match status" value="1"/>
</dbReference>
<feature type="binding site" evidence="1">
    <location>
        <position position="44"/>
    </location>
    <ligand>
        <name>substrate</name>
    </ligand>
</feature>
<organism evidence="2 3">
    <name type="scientific">Arthrobacter gyeryongensis</name>
    <dbReference type="NCBI Taxonomy" id="1650592"/>
    <lineage>
        <taxon>Bacteria</taxon>
        <taxon>Bacillati</taxon>
        <taxon>Actinomycetota</taxon>
        <taxon>Actinomycetes</taxon>
        <taxon>Micrococcales</taxon>
        <taxon>Micrococcaceae</taxon>
        <taxon>Arthrobacter</taxon>
    </lineage>
</organism>
<dbReference type="PIRSF" id="PIRSF006755">
    <property type="entry name" value="DTB_synth"/>
    <property type="match status" value="1"/>
</dbReference>
<protein>
    <recommendedName>
        <fullName evidence="1">ATP-dependent dethiobiotin synthetase BioD</fullName>
        <ecNumber evidence="1">6.3.3.3</ecNumber>
    </recommendedName>
    <alternativeName>
        <fullName evidence="1">DTB synthetase</fullName>
        <shortName evidence="1">DTBS</shortName>
    </alternativeName>
    <alternativeName>
        <fullName evidence="1">Dethiobiotin synthase</fullName>
    </alternativeName>
</protein>
<dbReference type="CDD" id="cd03109">
    <property type="entry name" value="DTBS"/>
    <property type="match status" value="1"/>
</dbReference>
<dbReference type="Gene3D" id="3.40.50.300">
    <property type="entry name" value="P-loop containing nucleotide triphosphate hydrolases"/>
    <property type="match status" value="1"/>
</dbReference>
<dbReference type="EC" id="6.3.3.3" evidence="1"/>
<evidence type="ECO:0000313" key="2">
    <source>
        <dbReference type="EMBL" id="GAA5190021.1"/>
    </source>
</evidence>